<evidence type="ECO:0000256" key="2">
    <source>
        <dbReference type="PROSITE-ProRule" id="PRU00047"/>
    </source>
</evidence>
<gene>
    <name evidence="5" type="ORF">D9758_015892</name>
</gene>
<feature type="compositionally biased region" description="Polar residues" evidence="3">
    <location>
        <begin position="1"/>
        <end position="13"/>
    </location>
</feature>
<feature type="region of interest" description="Disordered" evidence="3">
    <location>
        <begin position="77"/>
        <end position="118"/>
    </location>
</feature>
<accession>A0A8H5CM82</accession>
<keyword evidence="2" id="KW-0863">Zinc-finger</keyword>
<evidence type="ECO:0000313" key="5">
    <source>
        <dbReference type="EMBL" id="KAF5343854.1"/>
    </source>
</evidence>
<proteinExistence type="predicted"/>
<evidence type="ECO:0000256" key="3">
    <source>
        <dbReference type="SAM" id="MobiDB-lite"/>
    </source>
</evidence>
<dbReference type="InterPro" id="IPR036875">
    <property type="entry name" value="Znf_CCHC_sf"/>
</dbReference>
<dbReference type="GO" id="GO:0006397">
    <property type="term" value="P:mRNA processing"/>
    <property type="evidence" value="ECO:0007669"/>
    <property type="project" value="UniProtKB-KW"/>
</dbReference>
<name>A0A8H5CM82_9AGAR</name>
<dbReference type="Pfam" id="PF00098">
    <property type="entry name" value="zf-CCHC"/>
    <property type="match status" value="1"/>
</dbReference>
<dbReference type="GO" id="GO:0003676">
    <property type="term" value="F:nucleic acid binding"/>
    <property type="evidence" value="ECO:0007669"/>
    <property type="project" value="InterPro"/>
</dbReference>
<organism evidence="5 6">
    <name type="scientific">Tetrapyrgos nigripes</name>
    <dbReference type="NCBI Taxonomy" id="182062"/>
    <lineage>
        <taxon>Eukaryota</taxon>
        <taxon>Fungi</taxon>
        <taxon>Dikarya</taxon>
        <taxon>Basidiomycota</taxon>
        <taxon>Agaricomycotina</taxon>
        <taxon>Agaricomycetes</taxon>
        <taxon>Agaricomycetidae</taxon>
        <taxon>Agaricales</taxon>
        <taxon>Marasmiineae</taxon>
        <taxon>Marasmiaceae</taxon>
        <taxon>Tetrapyrgos</taxon>
    </lineage>
</organism>
<feature type="compositionally biased region" description="Low complexity" evidence="3">
    <location>
        <begin position="96"/>
        <end position="118"/>
    </location>
</feature>
<dbReference type="PROSITE" id="PS50158">
    <property type="entry name" value="ZF_CCHC"/>
    <property type="match status" value="1"/>
</dbReference>
<feature type="compositionally biased region" description="Polar residues" evidence="3">
    <location>
        <begin position="23"/>
        <end position="46"/>
    </location>
</feature>
<reference evidence="5 6" key="1">
    <citation type="journal article" date="2020" name="ISME J.">
        <title>Uncovering the hidden diversity of litter-decomposition mechanisms in mushroom-forming fungi.</title>
        <authorList>
            <person name="Floudas D."/>
            <person name="Bentzer J."/>
            <person name="Ahren D."/>
            <person name="Johansson T."/>
            <person name="Persson P."/>
            <person name="Tunlid A."/>
        </authorList>
    </citation>
    <scope>NUCLEOTIDE SEQUENCE [LARGE SCALE GENOMIC DNA]</scope>
    <source>
        <strain evidence="5 6">CBS 291.85</strain>
    </source>
</reference>
<keyword evidence="1" id="KW-0507">mRNA processing</keyword>
<evidence type="ECO:0000256" key="1">
    <source>
        <dbReference type="ARBA" id="ARBA00022664"/>
    </source>
</evidence>
<dbReference type="GO" id="GO:0008270">
    <property type="term" value="F:zinc ion binding"/>
    <property type="evidence" value="ECO:0007669"/>
    <property type="project" value="UniProtKB-KW"/>
</dbReference>
<feature type="region of interest" description="Disordered" evidence="3">
    <location>
        <begin position="1"/>
        <end position="46"/>
    </location>
</feature>
<protein>
    <recommendedName>
        <fullName evidence="4">CCHC-type domain-containing protein</fullName>
    </recommendedName>
</protein>
<evidence type="ECO:0000259" key="4">
    <source>
        <dbReference type="PROSITE" id="PS50158"/>
    </source>
</evidence>
<dbReference type="OrthoDB" id="3341476at2759"/>
<dbReference type="InterPro" id="IPR001878">
    <property type="entry name" value="Znf_CCHC"/>
</dbReference>
<dbReference type="AlphaFoldDB" id="A0A8H5CM82"/>
<comment type="caution">
    <text evidence="5">The sequence shown here is derived from an EMBL/GenBank/DDBJ whole genome shotgun (WGS) entry which is preliminary data.</text>
</comment>
<dbReference type="SUPFAM" id="SSF57756">
    <property type="entry name" value="Retrovirus zinc finger-like domains"/>
    <property type="match status" value="1"/>
</dbReference>
<keyword evidence="2" id="KW-0479">Metal-binding</keyword>
<dbReference type="SMART" id="SM00343">
    <property type="entry name" value="ZnF_C2HC"/>
    <property type="match status" value="1"/>
</dbReference>
<keyword evidence="6" id="KW-1185">Reference proteome</keyword>
<feature type="domain" description="CCHC-type" evidence="4">
    <location>
        <begin position="346"/>
        <end position="361"/>
    </location>
</feature>
<sequence length="407" mass="44659">MNTSESNSDSTHTALAPPPMVPQDSSSTPQFSPPSVSFASLPGSPTTSEQFDACLAHLKQASQSQSEQLTEILAALQGRNPPPPSQPPSHHPTQPPSSASSSTPPSHHSSGASHAKASPPVIFDDDVAKIMWALPYFWTICAATYCQSLIDHGHLYGSSHFDTWREFETEFIKEFMPEDEHTQASLTLEGTASVDEYVNNFRALITMASLNIEPVLYSTNPTEPTIKARLEDAKHLEKKVAEAEARPQEWDIMAWYSLAKRFDKNEREDAIFCGAQRSVPPGPPKPTFPSRAQPQGCSLFTIQFPTPAATPFPAPHVPASTQAPLPQGIPMEVDTSKQRFLACCTCYTCGKTGHFSTACPDQCEHICIVDMSIDDWQEITEAYAAFQDFQTALTNKPTQEDFAKDQE</sequence>
<feature type="compositionally biased region" description="Pro residues" evidence="3">
    <location>
        <begin position="80"/>
        <end position="95"/>
    </location>
</feature>
<keyword evidence="2" id="KW-0862">Zinc</keyword>
<dbReference type="Proteomes" id="UP000559256">
    <property type="component" value="Unassembled WGS sequence"/>
</dbReference>
<evidence type="ECO:0000313" key="6">
    <source>
        <dbReference type="Proteomes" id="UP000559256"/>
    </source>
</evidence>
<dbReference type="EMBL" id="JAACJM010000132">
    <property type="protein sequence ID" value="KAF5343854.1"/>
    <property type="molecule type" value="Genomic_DNA"/>
</dbReference>